<organism evidence="2 3">
    <name type="scientific">Candidatus Fervidibacter sacchari</name>
    <dbReference type="NCBI Taxonomy" id="1448929"/>
    <lineage>
        <taxon>Bacteria</taxon>
        <taxon>Candidatus Fervidibacterota</taxon>
        <taxon>Candidatus Fervidibacter</taxon>
    </lineage>
</organism>
<evidence type="ECO:0000256" key="1">
    <source>
        <dbReference type="SAM" id="MobiDB-lite"/>
    </source>
</evidence>
<keyword evidence="3" id="KW-1185">Reference proteome</keyword>
<accession>A0ABT2ETA6</accession>
<proteinExistence type="predicted"/>
<evidence type="ECO:0000313" key="2">
    <source>
        <dbReference type="EMBL" id="MCS3921186.1"/>
    </source>
</evidence>
<dbReference type="EMBL" id="JANUCP010000010">
    <property type="protein sequence ID" value="MCS3921186.1"/>
    <property type="molecule type" value="Genomic_DNA"/>
</dbReference>
<dbReference type="RefSeq" id="WP_259102103.1">
    <property type="nucleotide sequence ID" value="NZ_CP130454.1"/>
</dbReference>
<feature type="compositionally biased region" description="Basic and acidic residues" evidence="1">
    <location>
        <begin position="26"/>
        <end position="41"/>
    </location>
</feature>
<reference evidence="2 3" key="1">
    <citation type="submission" date="2022-08" db="EMBL/GenBank/DDBJ databases">
        <title>Bacterial and archaeal communities from various locations to study Microbial Dark Matter (Phase II).</title>
        <authorList>
            <person name="Stepanauskas R."/>
        </authorList>
    </citation>
    <scope>NUCLEOTIDE SEQUENCE [LARGE SCALE GENOMIC DNA]</scope>
    <source>
        <strain evidence="2 3">PD1</strain>
    </source>
</reference>
<feature type="region of interest" description="Disordered" evidence="1">
    <location>
        <begin position="1"/>
        <end position="64"/>
    </location>
</feature>
<feature type="compositionally biased region" description="Basic and acidic residues" evidence="1">
    <location>
        <begin position="1"/>
        <end position="10"/>
    </location>
</feature>
<gene>
    <name evidence="2" type="ORF">M2350_003632</name>
</gene>
<name>A0ABT2ETA6_9BACT</name>
<comment type="caution">
    <text evidence="2">The sequence shown here is derived from an EMBL/GenBank/DDBJ whole genome shotgun (WGS) entry which is preliminary data.</text>
</comment>
<evidence type="ECO:0000313" key="3">
    <source>
        <dbReference type="Proteomes" id="UP001204798"/>
    </source>
</evidence>
<dbReference type="Proteomes" id="UP001204798">
    <property type="component" value="Unassembled WGS sequence"/>
</dbReference>
<sequence>MGQGTRDRNRTGTGRGTGNIEVPAEPIERKQGTWDKGHGTGEKIWACPRRQLNDRRPQGAMLRR</sequence>
<protein>
    <submittedName>
        <fullName evidence="2">Uncharacterized protein</fullName>
    </submittedName>
</protein>